<dbReference type="PROSITE" id="PS50011">
    <property type="entry name" value="PROTEIN_KINASE_DOM"/>
    <property type="match status" value="1"/>
</dbReference>
<dbReference type="InterPro" id="IPR000719">
    <property type="entry name" value="Prot_kinase_dom"/>
</dbReference>
<dbReference type="Gene3D" id="1.10.510.10">
    <property type="entry name" value="Transferase(Phosphotransferase) domain 1"/>
    <property type="match status" value="1"/>
</dbReference>
<gene>
    <name evidence="10" type="ORF">C2845_PM03G26420</name>
</gene>
<dbReference type="Pfam" id="PF00069">
    <property type="entry name" value="Pkinase"/>
    <property type="match status" value="1"/>
</dbReference>
<evidence type="ECO:0000313" key="10">
    <source>
        <dbReference type="EMBL" id="RLN32917.1"/>
    </source>
</evidence>
<dbReference type="PANTHER" id="PTHR45707:SF80">
    <property type="entry name" value="PROTEIN KINASE DOMAIN-CONTAINING PROTEIN"/>
    <property type="match status" value="1"/>
</dbReference>
<reference evidence="11" key="1">
    <citation type="journal article" date="2019" name="Nat. Commun.">
        <title>The genome of broomcorn millet.</title>
        <authorList>
            <person name="Zou C."/>
            <person name="Miki D."/>
            <person name="Li D."/>
            <person name="Tang Q."/>
            <person name="Xiao L."/>
            <person name="Rajput S."/>
            <person name="Deng P."/>
            <person name="Jia W."/>
            <person name="Huang R."/>
            <person name="Zhang M."/>
            <person name="Sun Y."/>
            <person name="Hu J."/>
            <person name="Fu X."/>
            <person name="Schnable P.S."/>
            <person name="Li F."/>
            <person name="Zhang H."/>
            <person name="Feng B."/>
            <person name="Zhu X."/>
            <person name="Liu R."/>
            <person name="Schnable J.C."/>
            <person name="Zhu J.-K."/>
            <person name="Zhang H."/>
        </authorList>
    </citation>
    <scope>NUCLEOTIDE SEQUENCE [LARGE SCALE GENOMIC DNA]</scope>
</reference>
<proteinExistence type="predicted"/>
<keyword evidence="4" id="KW-0547">Nucleotide-binding</keyword>
<comment type="catalytic activity">
    <reaction evidence="7">
        <text>L-threonyl-[protein] + ATP = O-phospho-L-threonyl-[protein] + ADP + H(+)</text>
        <dbReference type="Rhea" id="RHEA:46608"/>
        <dbReference type="Rhea" id="RHEA-COMP:11060"/>
        <dbReference type="Rhea" id="RHEA-COMP:11605"/>
        <dbReference type="ChEBI" id="CHEBI:15378"/>
        <dbReference type="ChEBI" id="CHEBI:30013"/>
        <dbReference type="ChEBI" id="CHEBI:30616"/>
        <dbReference type="ChEBI" id="CHEBI:61977"/>
        <dbReference type="ChEBI" id="CHEBI:456216"/>
        <dbReference type="EC" id="2.7.11.1"/>
    </reaction>
</comment>
<evidence type="ECO:0000256" key="1">
    <source>
        <dbReference type="ARBA" id="ARBA00012513"/>
    </source>
</evidence>
<evidence type="ECO:0000256" key="2">
    <source>
        <dbReference type="ARBA" id="ARBA00022527"/>
    </source>
</evidence>
<dbReference type="OrthoDB" id="5857966at2759"/>
<name>A0A3L6T645_PANMI</name>
<dbReference type="InterPro" id="IPR011009">
    <property type="entry name" value="Kinase-like_dom_sf"/>
</dbReference>
<dbReference type="EC" id="2.7.11.1" evidence="1"/>
<keyword evidence="2" id="KW-0723">Serine/threonine-protein kinase</keyword>
<dbReference type="STRING" id="4540.A0A3L6T645"/>
<protein>
    <recommendedName>
        <fullName evidence="1">non-specific serine/threonine protein kinase</fullName>
        <ecNumber evidence="1">2.7.11.1</ecNumber>
    </recommendedName>
</protein>
<dbReference type="GO" id="GO:0004674">
    <property type="term" value="F:protein serine/threonine kinase activity"/>
    <property type="evidence" value="ECO:0007669"/>
    <property type="project" value="UniProtKB-KW"/>
</dbReference>
<comment type="catalytic activity">
    <reaction evidence="8">
        <text>L-seryl-[protein] + ATP = O-phospho-L-seryl-[protein] + ADP + H(+)</text>
        <dbReference type="Rhea" id="RHEA:17989"/>
        <dbReference type="Rhea" id="RHEA-COMP:9863"/>
        <dbReference type="Rhea" id="RHEA-COMP:11604"/>
        <dbReference type="ChEBI" id="CHEBI:15378"/>
        <dbReference type="ChEBI" id="CHEBI:29999"/>
        <dbReference type="ChEBI" id="CHEBI:30616"/>
        <dbReference type="ChEBI" id="CHEBI:83421"/>
        <dbReference type="ChEBI" id="CHEBI:456216"/>
        <dbReference type="EC" id="2.7.11.1"/>
    </reaction>
</comment>
<evidence type="ECO:0000256" key="5">
    <source>
        <dbReference type="ARBA" id="ARBA00022777"/>
    </source>
</evidence>
<dbReference type="FunFam" id="1.10.510.10:FF:001023">
    <property type="entry name" value="Os07g0541700 protein"/>
    <property type="match status" value="1"/>
</dbReference>
<evidence type="ECO:0000256" key="7">
    <source>
        <dbReference type="ARBA" id="ARBA00047899"/>
    </source>
</evidence>
<dbReference type="PANTHER" id="PTHR45707">
    <property type="entry name" value="C2 CALCIUM/LIPID-BINDING PLANT PHOSPHORIBOSYLTRANSFERASE FAMILY PROTEIN"/>
    <property type="match status" value="1"/>
</dbReference>
<dbReference type="GO" id="GO:0005524">
    <property type="term" value="F:ATP binding"/>
    <property type="evidence" value="ECO:0007669"/>
    <property type="project" value="UniProtKB-KW"/>
</dbReference>
<evidence type="ECO:0000256" key="4">
    <source>
        <dbReference type="ARBA" id="ARBA00022741"/>
    </source>
</evidence>
<keyword evidence="6" id="KW-0067">ATP-binding</keyword>
<keyword evidence="5" id="KW-0418">Kinase</keyword>
<evidence type="ECO:0000313" key="11">
    <source>
        <dbReference type="Proteomes" id="UP000275267"/>
    </source>
</evidence>
<evidence type="ECO:0000259" key="9">
    <source>
        <dbReference type="PROSITE" id="PS50011"/>
    </source>
</evidence>
<dbReference type="Gene3D" id="3.30.200.20">
    <property type="entry name" value="Phosphorylase Kinase, domain 1"/>
    <property type="match status" value="1"/>
</dbReference>
<dbReference type="Proteomes" id="UP000275267">
    <property type="component" value="Unassembled WGS sequence"/>
</dbReference>
<sequence>MDGKSSTSNSEQQVMLSEQMLLPFPLLEKITNGFFADQQIAEGGFSIVYKGLLEGQADAVKKLKEFWSRTNVYASSDLGWIWRYQIIKGICNGLHYLHKMDIVQLDLKPANILLDSKMVPKITDFGISRCFDGQSRLFATRIAVTW</sequence>
<feature type="domain" description="Protein kinase" evidence="9">
    <location>
        <begin position="1"/>
        <end position="146"/>
    </location>
</feature>
<dbReference type="EMBL" id="PQIB02000002">
    <property type="protein sequence ID" value="RLN32917.1"/>
    <property type="molecule type" value="Genomic_DNA"/>
</dbReference>
<evidence type="ECO:0000256" key="8">
    <source>
        <dbReference type="ARBA" id="ARBA00048679"/>
    </source>
</evidence>
<keyword evidence="11" id="KW-1185">Reference proteome</keyword>
<evidence type="ECO:0000256" key="3">
    <source>
        <dbReference type="ARBA" id="ARBA00022679"/>
    </source>
</evidence>
<keyword evidence="3" id="KW-0808">Transferase</keyword>
<comment type="caution">
    <text evidence="10">The sequence shown here is derived from an EMBL/GenBank/DDBJ whole genome shotgun (WGS) entry which is preliminary data.</text>
</comment>
<dbReference type="SUPFAM" id="SSF56112">
    <property type="entry name" value="Protein kinase-like (PK-like)"/>
    <property type="match status" value="1"/>
</dbReference>
<organism evidence="10 11">
    <name type="scientific">Panicum miliaceum</name>
    <name type="common">Proso millet</name>
    <name type="synonym">Broomcorn millet</name>
    <dbReference type="NCBI Taxonomy" id="4540"/>
    <lineage>
        <taxon>Eukaryota</taxon>
        <taxon>Viridiplantae</taxon>
        <taxon>Streptophyta</taxon>
        <taxon>Embryophyta</taxon>
        <taxon>Tracheophyta</taxon>
        <taxon>Spermatophyta</taxon>
        <taxon>Magnoliopsida</taxon>
        <taxon>Liliopsida</taxon>
        <taxon>Poales</taxon>
        <taxon>Poaceae</taxon>
        <taxon>PACMAD clade</taxon>
        <taxon>Panicoideae</taxon>
        <taxon>Panicodae</taxon>
        <taxon>Paniceae</taxon>
        <taxon>Panicinae</taxon>
        <taxon>Panicum</taxon>
        <taxon>Panicum sect. Panicum</taxon>
    </lineage>
</organism>
<evidence type="ECO:0000256" key="6">
    <source>
        <dbReference type="ARBA" id="ARBA00022840"/>
    </source>
</evidence>
<accession>A0A3L6T645</accession>
<dbReference type="AlphaFoldDB" id="A0A3L6T645"/>